<dbReference type="PANTHER" id="PTHR43135:SF3">
    <property type="entry name" value="ALPHA-D-RIBOSE 1-METHYLPHOSPHONATE 5-TRIPHOSPHATE DIPHOSPHATASE"/>
    <property type="match status" value="1"/>
</dbReference>
<accession>E3JAW0</accession>
<sequence>MQRRTLIRNARVLACTGDAAERPVDGDILLDGDRIERVAAGRLDPAAVGGPADDVRVIDVRGATVLPGLGDAHTHISWPLDFVFDHAGVAASAPAPHALDVAAVVRTFLESGYTLIISASVLQPLDDVTARDAIERGLIPGPRIVPGNLLVTSPGAISDGTPMSVVAADAHELRDIVARQCEAGARAIKLFISGDGIVPEFPSDDVYMNDEMLTAAVDEAAKYGAFVTTHARGSASVAMAARTGVRLIHHACFLDDEAVRELEARRDDVWVCPGLHYLYAVVNGHANPWGMTPEKIELSGYRDELKAQVEGLRRLREAGIRIAAGGDFGHQWTRHGTYAAELERYVDLVGMTPAEAIHSATRELGPLAGLETGQVRAGYLADLLVVDGDPTEDVSILKDPARRRAVFKNGELAYVNPSVYA</sequence>
<dbReference type="InterPro" id="IPR011059">
    <property type="entry name" value="Metal-dep_hydrolase_composite"/>
</dbReference>
<dbReference type="Pfam" id="PF01979">
    <property type="entry name" value="Amidohydro_1"/>
    <property type="match status" value="1"/>
</dbReference>
<protein>
    <submittedName>
        <fullName evidence="2">Amidohydrolase</fullName>
    </submittedName>
</protein>
<dbReference type="SUPFAM" id="SSF51338">
    <property type="entry name" value="Composite domain of metallo-dependent hydrolases"/>
    <property type="match status" value="1"/>
</dbReference>
<keyword evidence="2" id="KW-0378">Hydrolase</keyword>
<proteinExistence type="predicted"/>
<dbReference type="Gene3D" id="3.20.20.140">
    <property type="entry name" value="Metal-dependent hydrolases"/>
    <property type="match status" value="1"/>
</dbReference>
<dbReference type="AlphaFoldDB" id="E3JAW0"/>
<feature type="domain" description="Amidohydrolase-related" evidence="1">
    <location>
        <begin position="64"/>
        <end position="412"/>
    </location>
</feature>
<dbReference type="GO" id="GO:0016810">
    <property type="term" value="F:hydrolase activity, acting on carbon-nitrogen (but not peptide) bonds"/>
    <property type="evidence" value="ECO:0007669"/>
    <property type="project" value="InterPro"/>
</dbReference>
<dbReference type="Gene3D" id="2.30.40.10">
    <property type="entry name" value="Urease, subunit C, domain 1"/>
    <property type="match status" value="1"/>
</dbReference>
<name>E3JAW0_PSEI1</name>
<evidence type="ECO:0000313" key="3">
    <source>
        <dbReference type="Proteomes" id="UP000002484"/>
    </source>
</evidence>
<organism evidence="2 3">
    <name type="scientific">Pseudofrankia inefficax (strain DSM 45817 / CECT 9037 / DDB 130130 / EuI1c)</name>
    <name type="common">Frankia inefficax</name>
    <dbReference type="NCBI Taxonomy" id="298654"/>
    <lineage>
        <taxon>Bacteria</taxon>
        <taxon>Bacillati</taxon>
        <taxon>Actinomycetota</taxon>
        <taxon>Actinomycetes</taxon>
        <taxon>Frankiales</taxon>
        <taxon>Frankiaceae</taxon>
        <taxon>Pseudofrankia</taxon>
    </lineage>
</organism>
<dbReference type="HOGENOM" id="CLU_023620_5_1_11"/>
<dbReference type="InParanoid" id="E3JAW0"/>
<gene>
    <name evidence="2" type="ordered locus">FraEuI1c_5461</name>
</gene>
<dbReference type="OrthoDB" id="3514520at2"/>
<dbReference type="KEGG" id="fri:FraEuI1c_5461"/>
<dbReference type="InterPro" id="IPR051781">
    <property type="entry name" value="Metallo-dep_Hydrolase"/>
</dbReference>
<dbReference type="STRING" id="298654.FraEuI1c_5461"/>
<dbReference type="eggNOG" id="COG1228">
    <property type="taxonomic scope" value="Bacteria"/>
</dbReference>
<dbReference type="EMBL" id="CP002299">
    <property type="protein sequence ID" value="ADP83448.1"/>
    <property type="molecule type" value="Genomic_DNA"/>
</dbReference>
<dbReference type="Proteomes" id="UP000002484">
    <property type="component" value="Chromosome"/>
</dbReference>
<reference evidence="2 3" key="1">
    <citation type="submission" date="2010-10" db="EMBL/GenBank/DDBJ databases">
        <title>Complete sequence of Frankia sp. EuI1c.</title>
        <authorList>
            <consortium name="US DOE Joint Genome Institute"/>
            <person name="Lucas S."/>
            <person name="Copeland A."/>
            <person name="Lapidus A."/>
            <person name="Cheng J.-F."/>
            <person name="Bruce D."/>
            <person name="Goodwin L."/>
            <person name="Pitluck S."/>
            <person name="Chertkov O."/>
            <person name="Detter J.C."/>
            <person name="Han C."/>
            <person name="Tapia R."/>
            <person name="Land M."/>
            <person name="Hauser L."/>
            <person name="Jeffries C."/>
            <person name="Kyrpides N."/>
            <person name="Ivanova N."/>
            <person name="Mikhailova N."/>
            <person name="Beauchemin N."/>
            <person name="Sen A."/>
            <person name="Sur S.A."/>
            <person name="Gtari M."/>
            <person name="Wall L."/>
            <person name="Tisa L."/>
            <person name="Woyke T."/>
        </authorList>
    </citation>
    <scope>NUCLEOTIDE SEQUENCE [LARGE SCALE GENOMIC DNA]</scope>
    <source>
        <strain evidence="3">DSM 45817 / CECT 9037 / EuI1c</strain>
    </source>
</reference>
<evidence type="ECO:0000259" key="1">
    <source>
        <dbReference type="Pfam" id="PF01979"/>
    </source>
</evidence>
<evidence type="ECO:0000313" key="2">
    <source>
        <dbReference type="EMBL" id="ADP83448.1"/>
    </source>
</evidence>
<dbReference type="PANTHER" id="PTHR43135">
    <property type="entry name" value="ALPHA-D-RIBOSE 1-METHYLPHOSPHONATE 5-TRIPHOSPHATE DIPHOSPHATASE"/>
    <property type="match status" value="1"/>
</dbReference>
<dbReference type="InterPro" id="IPR006680">
    <property type="entry name" value="Amidohydro-rel"/>
</dbReference>
<dbReference type="InterPro" id="IPR032466">
    <property type="entry name" value="Metal_Hydrolase"/>
</dbReference>
<dbReference type="RefSeq" id="WP_013426566.1">
    <property type="nucleotide sequence ID" value="NC_014666.1"/>
</dbReference>
<dbReference type="SUPFAM" id="SSF51556">
    <property type="entry name" value="Metallo-dependent hydrolases"/>
    <property type="match status" value="1"/>
</dbReference>
<keyword evidence="3" id="KW-1185">Reference proteome</keyword>